<dbReference type="RefSeq" id="WP_279299295.1">
    <property type="nucleotide sequence ID" value="NZ_JAOTIF010000024.1"/>
</dbReference>
<name>A0A9X3BIS2_9BACT</name>
<protein>
    <submittedName>
        <fullName evidence="1">Uncharacterized protein</fullName>
    </submittedName>
</protein>
<gene>
    <name evidence="1" type="ORF">OCK74_22245</name>
</gene>
<dbReference type="Proteomes" id="UP001155483">
    <property type="component" value="Unassembled WGS sequence"/>
</dbReference>
<keyword evidence="2" id="KW-1185">Reference proteome</keyword>
<reference evidence="1" key="1">
    <citation type="submission" date="2022-09" db="EMBL/GenBank/DDBJ databases">
        <authorList>
            <person name="Yuan C."/>
            <person name="Ke Z."/>
        </authorList>
    </citation>
    <scope>NUCLEOTIDE SEQUENCE</scope>
    <source>
        <strain evidence="1">LB-8</strain>
    </source>
</reference>
<dbReference type="EMBL" id="JAOTIF010000024">
    <property type="protein sequence ID" value="MCU7551857.1"/>
    <property type="molecule type" value="Genomic_DNA"/>
</dbReference>
<evidence type="ECO:0000313" key="1">
    <source>
        <dbReference type="EMBL" id="MCU7551857.1"/>
    </source>
</evidence>
<sequence>MAYERLVLENRLSIERLDIFKNKVIAMDRKNKKLVLIYHTDRTQQELCIPLLQVAACSIIEERDQQDQCIKKIFLNLKLRNLIHHLFCFYDDSKDDVMEMPTLSRQAVNWSKSINIHRYPGNIGIEQEYIV</sequence>
<comment type="caution">
    <text evidence="1">The sequence shown here is derived from an EMBL/GenBank/DDBJ whole genome shotgun (WGS) entry which is preliminary data.</text>
</comment>
<proteinExistence type="predicted"/>
<organism evidence="1 2">
    <name type="scientific">Paraflavisolibacter caeni</name>
    <dbReference type="NCBI Taxonomy" id="2982496"/>
    <lineage>
        <taxon>Bacteria</taxon>
        <taxon>Pseudomonadati</taxon>
        <taxon>Bacteroidota</taxon>
        <taxon>Chitinophagia</taxon>
        <taxon>Chitinophagales</taxon>
        <taxon>Chitinophagaceae</taxon>
        <taxon>Paraflavisolibacter</taxon>
    </lineage>
</organism>
<evidence type="ECO:0000313" key="2">
    <source>
        <dbReference type="Proteomes" id="UP001155483"/>
    </source>
</evidence>
<dbReference type="AlphaFoldDB" id="A0A9X3BIS2"/>
<accession>A0A9X3BIS2</accession>
<reference evidence="1" key="2">
    <citation type="submission" date="2023-04" db="EMBL/GenBank/DDBJ databases">
        <title>Paracnuella aquatica gen. nov., sp. nov., a member of the family Chitinophagaceae isolated from a hot spring.</title>
        <authorList>
            <person name="Wang C."/>
        </authorList>
    </citation>
    <scope>NUCLEOTIDE SEQUENCE</scope>
    <source>
        <strain evidence="1">LB-8</strain>
    </source>
</reference>